<organism evidence="1 2">
    <name type="scientific">Linderina macrospora</name>
    <dbReference type="NCBI Taxonomy" id="4868"/>
    <lineage>
        <taxon>Eukaryota</taxon>
        <taxon>Fungi</taxon>
        <taxon>Fungi incertae sedis</taxon>
        <taxon>Zoopagomycota</taxon>
        <taxon>Kickxellomycotina</taxon>
        <taxon>Kickxellomycetes</taxon>
        <taxon>Kickxellales</taxon>
        <taxon>Kickxellaceae</taxon>
        <taxon>Linderina</taxon>
    </lineage>
</organism>
<gene>
    <name evidence="1" type="ORF">FBU59_002673</name>
</gene>
<comment type="caution">
    <text evidence="1">The sequence shown here is derived from an EMBL/GenBank/DDBJ whole genome shotgun (WGS) entry which is preliminary data.</text>
</comment>
<evidence type="ECO:0000313" key="2">
    <source>
        <dbReference type="Proteomes" id="UP001150603"/>
    </source>
</evidence>
<sequence>MKLEQMLGGPLLGLHMTTPLTFHKFCKELVSLSINVEYVRPHKQLPPIPIGSLRVLHLMRIDGAIPWTLFQAVGSQLDFACLKELTLEFIVDVEGRVSFPGFVYPVIFSALDILRVFHATSVYSDVFAHFVNNRLSKLIVMDDPSIFGQIDWRVLQNVKRLEVRHPTDEFYETKYSSTAVHQLFSQLSSVTEVNMIGKVYYPAPIDIKWFNLVSLELAVAITDKDTLANMLTQLPRLKKLHISCRSMDRNDSHLTAYPDEQNAPLRLQTLVDVEYDDGDESKTVSKTLLRFDFYSHRAFDEHGPLDFGLNFPV</sequence>
<evidence type="ECO:0000313" key="1">
    <source>
        <dbReference type="EMBL" id="KAJ1944183.1"/>
    </source>
</evidence>
<reference evidence="1" key="1">
    <citation type="submission" date="2022-07" db="EMBL/GenBank/DDBJ databases">
        <title>Phylogenomic reconstructions and comparative analyses of Kickxellomycotina fungi.</title>
        <authorList>
            <person name="Reynolds N.K."/>
            <person name="Stajich J.E."/>
            <person name="Barry K."/>
            <person name="Grigoriev I.V."/>
            <person name="Crous P."/>
            <person name="Smith M.E."/>
        </authorList>
    </citation>
    <scope>NUCLEOTIDE SEQUENCE</scope>
    <source>
        <strain evidence="1">NRRL 5244</strain>
    </source>
</reference>
<protein>
    <submittedName>
        <fullName evidence="1">Uncharacterized protein</fullName>
    </submittedName>
</protein>
<accession>A0ACC1JAD7</accession>
<dbReference type="Proteomes" id="UP001150603">
    <property type="component" value="Unassembled WGS sequence"/>
</dbReference>
<name>A0ACC1JAD7_9FUNG</name>
<proteinExistence type="predicted"/>
<dbReference type="EMBL" id="JANBPW010001519">
    <property type="protein sequence ID" value="KAJ1944183.1"/>
    <property type="molecule type" value="Genomic_DNA"/>
</dbReference>
<keyword evidence="2" id="KW-1185">Reference proteome</keyword>